<dbReference type="InterPro" id="IPR002938">
    <property type="entry name" value="FAD-bd"/>
</dbReference>
<organism evidence="5 6">
    <name type="scientific">Actinocatenispora comari</name>
    <dbReference type="NCBI Taxonomy" id="2807577"/>
    <lineage>
        <taxon>Bacteria</taxon>
        <taxon>Bacillati</taxon>
        <taxon>Actinomycetota</taxon>
        <taxon>Actinomycetes</taxon>
        <taxon>Micromonosporales</taxon>
        <taxon>Micromonosporaceae</taxon>
        <taxon>Actinocatenispora</taxon>
    </lineage>
</organism>
<gene>
    <name evidence="5" type="ORF">NUM_17160</name>
</gene>
<evidence type="ECO:0000259" key="4">
    <source>
        <dbReference type="Pfam" id="PF01494"/>
    </source>
</evidence>
<comment type="caution">
    <text evidence="5">The sequence shown here is derived from an EMBL/GenBank/DDBJ whole genome shotgun (WGS) entry which is preliminary data.</text>
</comment>
<dbReference type="InterPro" id="IPR050641">
    <property type="entry name" value="RIFMO-like"/>
</dbReference>
<protein>
    <recommendedName>
        <fullName evidence="4">FAD-binding domain-containing protein</fullName>
    </recommendedName>
</protein>
<dbReference type="Pfam" id="PF01494">
    <property type="entry name" value="FAD_binding_3"/>
    <property type="match status" value="1"/>
</dbReference>
<reference evidence="6" key="1">
    <citation type="journal article" date="2021" name="Int. J. Syst. Evol. Microbiol.">
        <title>Actinocatenispora comari sp. nov., an endophytic actinomycete isolated from aerial parts of Comarum salesowianum.</title>
        <authorList>
            <person name="Oyunbileg N."/>
            <person name="Iizaka Y."/>
            <person name="Hamada M."/>
            <person name="Davaapurev B.O."/>
            <person name="Fukumoto A."/>
            <person name="Tsetseg B."/>
            <person name="Kato F."/>
            <person name="Tamura T."/>
            <person name="Batkhuu J."/>
            <person name="Anzai Y."/>
        </authorList>
    </citation>
    <scope>NUCLEOTIDE SEQUENCE [LARGE SCALE GENOMIC DNA]</scope>
    <source>
        <strain evidence="6">NUM-2625</strain>
    </source>
</reference>
<dbReference type="Proteomes" id="UP000614996">
    <property type="component" value="Unassembled WGS sequence"/>
</dbReference>
<dbReference type="GO" id="GO:0071949">
    <property type="term" value="F:FAD binding"/>
    <property type="evidence" value="ECO:0007669"/>
    <property type="project" value="InterPro"/>
</dbReference>
<dbReference type="SUPFAM" id="SSF51905">
    <property type="entry name" value="FAD/NAD(P)-binding domain"/>
    <property type="match status" value="1"/>
</dbReference>
<proteinExistence type="predicted"/>
<evidence type="ECO:0000313" key="5">
    <source>
        <dbReference type="EMBL" id="GIL26462.1"/>
    </source>
</evidence>
<dbReference type="PRINTS" id="PR00420">
    <property type="entry name" value="RNGMNOXGNASE"/>
</dbReference>
<comment type="cofactor">
    <cofactor evidence="1">
        <name>FAD</name>
        <dbReference type="ChEBI" id="CHEBI:57692"/>
    </cofactor>
</comment>
<evidence type="ECO:0000256" key="1">
    <source>
        <dbReference type="ARBA" id="ARBA00001974"/>
    </source>
</evidence>
<keyword evidence="6" id="KW-1185">Reference proteome</keyword>
<name>A0A8J4AC89_9ACTN</name>
<dbReference type="Gene3D" id="3.50.50.60">
    <property type="entry name" value="FAD/NAD(P)-binding domain"/>
    <property type="match status" value="1"/>
</dbReference>
<dbReference type="PANTHER" id="PTHR43004:SF19">
    <property type="entry name" value="BINDING MONOOXYGENASE, PUTATIVE (JCVI)-RELATED"/>
    <property type="match status" value="1"/>
</dbReference>
<keyword evidence="2" id="KW-0285">Flavoprotein</keyword>
<dbReference type="AlphaFoldDB" id="A0A8J4AC89"/>
<dbReference type="InterPro" id="IPR036188">
    <property type="entry name" value="FAD/NAD-bd_sf"/>
</dbReference>
<evidence type="ECO:0000256" key="3">
    <source>
        <dbReference type="ARBA" id="ARBA00022827"/>
    </source>
</evidence>
<feature type="domain" description="FAD-binding" evidence="4">
    <location>
        <begin position="2"/>
        <end position="344"/>
    </location>
</feature>
<dbReference type="Gene3D" id="3.30.70.2450">
    <property type="match status" value="1"/>
</dbReference>
<sequence length="392" mass="42750">MDTDVIIAGAGPTGLTLAIDLRQRGVRCRVFDKAAAASPGTRGFTLKPSTLEVLAGLGVADRIRAAGTVERRLLFFLTPAEHATARQRRRAGTPLFELELRPTPDRESVGIPQFRTEAILRERLAELGGEVEFGRAVTGFADRGDAVEVTIDDGSTLRSHYLVGTDGGRSTIRTAAGIGFVGRTHTESALITDVRLEGLDPTSGVHMFMGPRGMVVCRPIPHDDHWQVVTGAPPGDEALSAELVQRRCTELTQRDDLRVRAVRWTSIWRYNLRVADAYRKGRVFIAGDAAHVHPPTGGHGMNTGIQDASNLGWRLGRALDGTSGEDVLYGYERERLPVARAILADSAEQFKGMTSLPRLPRFVLRRVLKAGFAKRQLSNQETPRHPAGTART</sequence>
<dbReference type="PANTHER" id="PTHR43004">
    <property type="entry name" value="TRK SYSTEM POTASSIUM UPTAKE PROTEIN"/>
    <property type="match status" value="1"/>
</dbReference>
<keyword evidence="3" id="KW-0274">FAD</keyword>
<evidence type="ECO:0000313" key="6">
    <source>
        <dbReference type="Proteomes" id="UP000614996"/>
    </source>
</evidence>
<dbReference type="EMBL" id="BOPO01000023">
    <property type="protein sequence ID" value="GIL26462.1"/>
    <property type="molecule type" value="Genomic_DNA"/>
</dbReference>
<accession>A0A8J4AC89</accession>
<evidence type="ECO:0000256" key="2">
    <source>
        <dbReference type="ARBA" id="ARBA00022630"/>
    </source>
</evidence>
<dbReference type="GO" id="GO:0016709">
    <property type="term" value="F:oxidoreductase activity, acting on paired donors, with incorporation or reduction of molecular oxygen, NAD(P)H as one donor, and incorporation of one atom of oxygen"/>
    <property type="evidence" value="ECO:0007669"/>
    <property type="project" value="UniProtKB-ARBA"/>
</dbReference>